<sequence length="262" mass="27734">MQWSVQLPEATPPRRVMTSDGLALATYEWGEPDAPTVVLVHGFASGALLNWHASGWVRDLTRAGFHVVALDQRGHGASAKPHDPAAYSLARLVDDLLTVLDAYMLGEVALVGYSLGARVSWQACLELPERVAAAVLGGIPEGDTLTTFQLDEARAHIADGTPVTERVTLAYLTMAAGIPGNDLSALVSLVDGMRGGPGPDAAHPPTQPYLVATGERDPIIQGSRALAAASPHGRFVEIPGRHHFNAPTSRVFRDAAVAFLTE</sequence>
<keyword evidence="3" id="KW-1185">Reference proteome</keyword>
<reference evidence="2 3" key="1">
    <citation type="journal article" date="2014" name="Int. J. Syst. Evol. Microbiol.">
        <title>Description of Galbitalea soli gen. nov., sp. nov., and Frondihabitans sucicola sp. nov.</title>
        <authorList>
            <person name="Kim S.J."/>
            <person name="Lim J.M."/>
            <person name="Ahn J.H."/>
            <person name="Weon H.Y."/>
            <person name="Hamada M."/>
            <person name="Suzuki K."/>
            <person name="Ahn T.Y."/>
            <person name="Kwon S.W."/>
        </authorList>
    </citation>
    <scope>NUCLEOTIDE SEQUENCE [LARGE SCALE GENOMIC DNA]</scope>
    <source>
        <strain evidence="2 3">NBRC 108727</strain>
    </source>
</reference>
<dbReference type="InterPro" id="IPR029058">
    <property type="entry name" value="AB_hydrolase_fold"/>
</dbReference>
<dbReference type="AlphaFoldDB" id="A0A7C9PNS1"/>
<dbReference type="Proteomes" id="UP000479756">
    <property type="component" value="Unassembled WGS sequence"/>
</dbReference>
<protein>
    <submittedName>
        <fullName evidence="2">Alpha/beta hydrolase</fullName>
    </submittedName>
</protein>
<evidence type="ECO:0000259" key="1">
    <source>
        <dbReference type="Pfam" id="PF00561"/>
    </source>
</evidence>
<comment type="caution">
    <text evidence="2">The sequence shown here is derived from an EMBL/GenBank/DDBJ whole genome shotgun (WGS) entry which is preliminary data.</text>
</comment>
<dbReference type="PANTHER" id="PTHR43194:SF2">
    <property type="entry name" value="PEROXISOMAL MEMBRANE PROTEIN LPX1"/>
    <property type="match status" value="1"/>
</dbReference>
<keyword evidence="2" id="KW-0378">Hydrolase</keyword>
<evidence type="ECO:0000313" key="2">
    <source>
        <dbReference type="EMBL" id="NEM91608.1"/>
    </source>
</evidence>
<evidence type="ECO:0000313" key="3">
    <source>
        <dbReference type="Proteomes" id="UP000479756"/>
    </source>
</evidence>
<dbReference type="PANTHER" id="PTHR43194">
    <property type="entry name" value="HYDROLASE ALPHA/BETA FOLD FAMILY"/>
    <property type="match status" value="1"/>
</dbReference>
<dbReference type="SUPFAM" id="SSF53474">
    <property type="entry name" value="alpha/beta-Hydrolases"/>
    <property type="match status" value="1"/>
</dbReference>
<proteinExistence type="predicted"/>
<dbReference type="Gene3D" id="3.40.50.1820">
    <property type="entry name" value="alpha/beta hydrolase"/>
    <property type="match status" value="1"/>
</dbReference>
<dbReference type="InterPro" id="IPR050228">
    <property type="entry name" value="Carboxylesterase_BioH"/>
</dbReference>
<dbReference type="EMBL" id="JAAGWZ010000002">
    <property type="protein sequence ID" value="NEM91608.1"/>
    <property type="molecule type" value="Genomic_DNA"/>
</dbReference>
<gene>
    <name evidence="2" type="ORF">G3T37_09580</name>
</gene>
<dbReference type="GO" id="GO:0016787">
    <property type="term" value="F:hydrolase activity"/>
    <property type="evidence" value="ECO:0007669"/>
    <property type="project" value="UniProtKB-KW"/>
</dbReference>
<organism evidence="2 3">
    <name type="scientific">Galbitalea soli</name>
    <dbReference type="NCBI Taxonomy" id="1268042"/>
    <lineage>
        <taxon>Bacteria</taxon>
        <taxon>Bacillati</taxon>
        <taxon>Actinomycetota</taxon>
        <taxon>Actinomycetes</taxon>
        <taxon>Micrococcales</taxon>
        <taxon>Microbacteriaceae</taxon>
        <taxon>Galbitalea</taxon>
    </lineage>
</organism>
<dbReference type="Pfam" id="PF00561">
    <property type="entry name" value="Abhydrolase_1"/>
    <property type="match status" value="1"/>
</dbReference>
<dbReference type="InterPro" id="IPR000073">
    <property type="entry name" value="AB_hydrolase_1"/>
</dbReference>
<name>A0A7C9PNS1_9MICO</name>
<feature type="domain" description="AB hydrolase-1" evidence="1">
    <location>
        <begin position="35"/>
        <end position="152"/>
    </location>
</feature>
<accession>A0A7C9PNS1</accession>